<feature type="domain" description="Inner membrane protein YqiJ N-terminal" evidence="3">
    <location>
        <begin position="21"/>
        <end position="105"/>
    </location>
</feature>
<proteinExistence type="predicted"/>
<dbReference type="Proteomes" id="UP000577697">
    <property type="component" value="Unassembled WGS sequence"/>
</dbReference>
<keyword evidence="1" id="KW-1133">Transmembrane helix</keyword>
<organism evidence="4 6">
    <name type="scientific">Aminobacter aminovorans</name>
    <name type="common">Chelatobacter heintzii</name>
    <dbReference type="NCBI Taxonomy" id="83263"/>
    <lineage>
        <taxon>Bacteria</taxon>
        <taxon>Pseudomonadati</taxon>
        <taxon>Pseudomonadota</taxon>
        <taxon>Alphaproteobacteria</taxon>
        <taxon>Hyphomicrobiales</taxon>
        <taxon>Phyllobacteriaceae</taxon>
        <taxon>Aminobacter</taxon>
    </lineage>
</organism>
<feature type="transmembrane region" description="Helical" evidence="1">
    <location>
        <begin position="62"/>
        <end position="82"/>
    </location>
</feature>
<dbReference type="InterPro" id="IPR048376">
    <property type="entry name" value="YqiJ_N"/>
</dbReference>
<evidence type="ECO:0000313" key="7">
    <source>
        <dbReference type="Proteomes" id="UP000577697"/>
    </source>
</evidence>
<evidence type="ECO:0000313" key="4">
    <source>
        <dbReference type="EMBL" id="AMS40460.1"/>
    </source>
</evidence>
<keyword evidence="1" id="KW-0812">Transmembrane</keyword>
<dbReference type="InterPro" id="IPR010840">
    <property type="entry name" value="YqiJ_OB"/>
</dbReference>
<dbReference type="EMBL" id="CP015005">
    <property type="protein sequence ID" value="AMS40460.1"/>
    <property type="molecule type" value="Genomic_DNA"/>
</dbReference>
<name>A0AAC8YL96_AMIAI</name>
<keyword evidence="1" id="KW-0472">Membrane</keyword>
<dbReference type="EMBL" id="JACICB010000050">
    <property type="protein sequence ID" value="MBB3710304.1"/>
    <property type="molecule type" value="Genomic_DNA"/>
</dbReference>
<evidence type="ECO:0000259" key="2">
    <source>
        <dbReference type="Pfam" id="PF07290"/>
    </source>
</evidence>
<dbReference type="GO" id="GO:0006508">
    <property type="term" value="P:proteolysis"/>
    <property type="evidence" value="ECO:0007669"/>
    <property type="project" value="UniProtKB-KW"/>
</dbReference>
<evidence type="ECO:0000256" key="1">
    <source>
        <dbReference type="SAM" id="Phobius"/>
    </source>
</evidence>
<keyword evidence="7" id="KW-1185">Reference proteome</keyword>
<reference evidence="4 6" key="1">
    <citation type="submission" date="2016-03" db="EMBL/GenBank/DDBJ databases">
        <title>Complete genome of Aminobacter aminovorans KCTC 2477.</title>
        <authorList>
            <person name="Kim K.M."/>
        </authorList>
    </citation>
    <scope>NUCLEOTIDE SEQUENCE [LARGE SCALE GENOMIC DNA]</scope>
    <source>
        <strain evidence="4 6">KCTC 2477</strain>
    </source>
</reference>
<reference evidence="5 7" key="2">
    <citation type="submission" date="2020-08" db="EMBL/GenBank/DDBJ databases">
        <title>Genomic Encyclopedia of Type Strains, Phase IV (KMG-IV): sequencing the most valuable type-strain genomes for metagenomic binning, comparative biology and taxonomic classification.</title>
        <authorList>
            <person name="Goeker M."/>
        </authorList>
    </citation>
    <scope>NUCLEOTIDE SEQUENCE [LARGE SCALE GENOMIC DNA]</scope>
    <source>
        <strain evidence="5 7">DSM 10368</strain>
    </source>
</reference>
<dbReference type="Pfam" id="PF07290">
    <property type="entry name" value="YqiJ_OB"/>
    <property type="match status" value="1"/>
</dbReference>
<sequence>MLQDFASASALYLYPLLAGLCLGVLQIVVYFAGSVSLGDSVADMIDGTSIGELFDWLNFGRVPFSILGMLLLTTFGATGMLVDGTIPGLPAWAYLVVAVPASVTVTKLVGNGIAKVLPRDESYAVTREHMIGRRGVVTLGPLDDGVPGAIRVRDEHGDLHTIKARPADQGSVIHKGAEVVVVSAAPGSDRIFLVIPFTSD</sequence>
<dbReference type="Proteomes" id="UP000075755">
    <property type="component" value="Chromosome"/>
</dbReference>
<evidence type="ECO:0000313" key="6">
    <source>
        <dbReference type="Proteomes" id="UP000075755"/>
    </source>
</evidence>
<accession>A0AAC8YL96</accession>
<dbReference type="RefSeq" id="WP_067957131.1">
    <property type="nucleotide sequence ID" value="NZ_CP015005.1"/>
</dbReference>
<dbReference type="AlphaFoldDB" id="A0AAC8YL96"/>
<keyword evidence="5" id="KW-0645">Protease</keyword>
<dbReference type="Pfam" id="PF21001">
    <property type="entry name" value="YqiJ_N"/>
    <property type="match status" value="1"/>
</dbReference>
<feature type="domain" description="Inner membrane protein YqiJ OB-fold" evidence="2">
    <location>
        <begin position="130"/>
        <end position="184"/>
    </location>
</feature>
<feature type="transmembrane region" description="Helical" evidence="1">
    <location>
        <begin position="12"/>
        <end position="33"/>
    </location>
</feature>
<evidence type="ECO:0000259" key="3">
    <source>
        <dbReference type="Pfam" id="PF21001"/>
    </source>
</evidence>
<protein>
    <submittedName>
        <fullName evidence="5">Membrane protein implicated in regulation of membrane protease activity</fullName>
    </submittedName>
</protein>
<dbReference type="GO" id="GO:0008233">
    <property type="term" value="F:peptidase activity"/>
    <property type="evidence" value="ECO:0007669"/>
    <property type="project" value="UniProtKB-KW"/>
</dbReference>
<gene>
    <name evidence="4" type="ORF">AA2016_1528</name>
    <name evidence="5" type="ORF">FHS67_006668</name>
</gene>
<dbReference type="KEGG" id="aak:AA2016_1528"/>
<evidence type="ECO:0000313" key="5">
    <source>
        <dbReference type="EMBL" id="MBB3710304.1"/>
    </source>
</evidence>
<keyword evidence="5" id="KW-0378">Hydrolase</keyword>